<organism evidence="1">
    <name type="scientific">Anguilla anguilla</name>
    <name type="common">European freshwater eel</name>
    <name type="synonym">Muraena anguilla</name>
    <dbReference type="NCBI Taxonomy" id="7936"/>
    <lineage>
        <taxon>Eukaryota</taxon>
        <taxon>Metazoa</taxon>
        <taxon>Chordata</taxon>
        <taxon>Craniata</taxon>
        <taxon>Vertebrata</taxon>
        <taxon>Euteleostomi</taxon>
        <taxon>Actinopterygii</taxon>
        <taxon>Neopterygii</taxon>
        <taxon>Teleostei</taxon>
        <taxon>Anguilliformes</taxon>
        <taxon>Anguillidae</taxon>
        <taxon>Anguilla</taxon>
    </lineage>
</organism>
<sequence>MPSCLCPRQTWLNSAHRPGLLTLRGNLTPVCIPLFLRDCVVAWSRFSWGGLILCI</sequence>
<reference evidence="1" key="1">
    <citation type="submission" date="2014-11" db="EMBL/GenBank/DDBJ databases">
        <authorList>
            <person name="Amaro Gonzalez C."/>
        </authorList>
    </citation>
    <scope>NUCLEOTIDE SEQUENCE</scope>
</reference>
<dbReference type="EMBL" id="GBXM01036304">
    <property type="protein sequence ID" value="JAH72273.1"/>
    <property type="molecule type" value="Transcribed_RNA"/>
</dbReference>
<reference evidence="1" key="2">
    <citation type="journal article" date="2015" name="Fish Shellfish Immunol.">
        <title>Early steps in the European eel (Anguilla anguilla)-Vibrio vulnificus interaction in the gills: Role of the RtxA13 toxin.</title>
        <authorList>
            <person name="Callol A."/>
            <person name="Pajuelo D."/>
            <person name="Ebbesson L."/>
            <person name="Teles M."/>
            <person name="MacKenzie S."/>
            <person name="Amaro C."/>
        </authorList>
    </citation>
    <scope>NUCLEOTIDE SEQUENCE</scope>
</reference>
<protein>
    <submittedName>
        <fullName evidence="1">Uncharacterized protein</fullName>
    </submittedName>
</protein>
<proteinExistence type="predicted"/>
<name>A0A0E9V4X7_ANGAN</name>
<evidence type="ECO:0000313" key="1">
    <source>
        <dbReference type="EMBL" id="JAH72273.1"/>
    </source>
</evidence>
<dbReference type="AlphaFoldDB" id="A0A0E9V4X7"/>
<accession>A0A0E9V4X7</accession>